<dbReference type="GO" id="GO:0042981">
    <property type="term" value="P:regulation of apoptotic process"/>
    <property type="evidence" value="ECO:0007669"/>
    <property type="project" value="InterPro"/>
</dbReference>
<evidence type="ECO:0000259" key="8">
    <source>
        <dbReference type="SMART" id="SM00337"/>
    </source>
</evidence>
<dbReference type="InterPro" id="IPR026298">
    <property type="entry name" value="Bcl-2_fam"/>
</dbReference>
<evidence type="ECO:0000256" key="2">
    <source>
        <dbReference type="ARBA" id="ARBA00004496"/>
    </source>
</evidence>
<keyword evidence="5" id="KW-0053">Apoptosis</keyword>
<evidence type="ECO:0000313" key="9">
    <source>
        <dbReference type="EMBL" id="KAF4081784.1"/>
    </source>
</evidence>
<comment type="similarity">
    <text evidence="3">Belongs to the Bcl-2 family.</text>
</comment>
<dbReference type="GO" id="GO:0005741">
    <property type="term" value="C:mitochondrial outer membrane"/>
    <property type="evidence" value="ECO:0007669"/>
    <property type="project" value="TreeGrafter"/>
</dbReference>
<dbReference type="GO" id="GO:0008630">
    <property type="term" value="P:intrinsic apoptotic signaling pathway in response to DNA damage"/>
    <property type="evidence" value="ECO:0007669"/>
    <property type="project" value="TreeGrafter"/>
</dbReference>
<keyword evidence="6" id="KW-0539">Nucleus</keyword>
<proteinExistence type="inferred from homology"/>
<dbReference type="GO" id="GO:0008053">
    <property type="term" value="P:mitochondrial fusion"/>
    <property type="evidence" value="ECO:0007669"/>
    <property type="project" value="TreeGrafter"/>
</dbReference>
<dbReference type="GO" id="GO:0015267">
    <property type="term" value="F:channel activity"/>
    <property type="evidence" value="ECO:0007669"/>
    <property type="project" value="TreeGrafter"/>
</dbReference>
<keyword evidence="10" id="KW-1185">Reference proteome</keyword>
<dbReference type="PRINTS" id="PR01866">
    <property type="entry name" value="APOPREGMCL1"/>
</dbReference>
<reference evidence="9 10" key="1">
    <citation type="submission" date="2020-02" db="EMBL/GenBank/DDBJ databases">
        <title>A chromosome-scale genome assembly of the black bullhead catfish (Ameiurus melas).</title>
        <authorList>
            <person name="Wen M."/>
            <person name="Zham M."/>
            <person name="Cabau C."/>
            <person name="Klopp C."/>
            <person name="Donnadieu C."/>
            <person name="Roques C."/>
            <person name="Bouchez O."/>
            <person name="Lampietro C."/>
            <person name="Jouanno E."/>
            <person name="Herpin A."/>
            <person name="Louis A."/>
            <person name="Berthelot C."/>
            <person name="Parey E."/>
            <person name="Roest-Crollius H."/>
            <person name="Braasch I."/>
            <person name="Postlethwait J."/>
            <person name="Robinson-Rechavi M."/>
            <person name="Echchiki A."/>
            <person name="Begum T."/>
            <person name="Montfort J."/>
            <person name="Schartl M."/>
            <person name="Bobe J."/>
            <person name="Guiguen Y."/>
        </authorList>
    </citation>
    <scope>NUCLEOTIDE SEQUENCE [LARGE SCALE GENOMIC DNA]</scope>
    <source>
        <strain evidence="9">M_S1</strain>
        <tissue evidence="9">Blood</tissue>
    </source>
</reference>
<evidence type="ECO:0000256" key="6">
    <source>
        <dbReference type="ARBA" id="ARBA00023242"/>
    </source>
</evidence>
<dbReference type="Proteomes" id="UP000593565">
    <property type="component" value="Unassembled WGS sequence"/>
</dbReference>
<dbReference type="InterPro" id="IPR046371">
    <property type="entry name" value="Bcl-2_BH1-3"/>
</dbReference>
<dbReference type="PANTHER" id="PTHR11256">
    <property type="entry name" value="BCL-2 RELATED"/>
    <property type="match status" value="1"/>
</dbReference>
<keyword evidence="7" id="KW-0472">Membrane</keyword>
<dbReference type="InterPro" id="IPR036834">
    <property type="entry name" value="Bcl-2-like_sf"/>
</dbReference>
<dbReference type="OrthoDB" id="8932147at2759"/>
<dbReference type="Pfam" id="PF00452">
    <property type="entry name" value="Bcl-2"/>
    <property type="match status" value="1"/>
</dbReference>
<evidence type="ECO:0000256" key="4">
    <source>
        <dbReference type="ARBA" id="ARBA00022490"/>
    </source>
</evidence>
<evidence type="ECO:0000256" key="3">
    <source>
        <dbReference type="ARBA" id="ARBA00009458"/>
    </source>
</evidence>
<dbReference type="CDD" id="cd06845">
    <property type="entry name" value="Bcl-2_like"/>
    <property type="match status" value="1"/>
</dbReference>
<organism evidence="9 10">
    <name type="scientific">Ameiurus melas</name>
    <name type="common">Black bullhead</name>
    <name type="synonym">Silurus melas</name>
    <dbReference type="NCBI Taxonomy" id="219545"/>
    <lineage>
        <taxon>Eukaryota</taxon>
        <taxon>Metazoa</taxon>
        <taxon>Chordata</taxon>
        <taxon>Craniata</taxon>
        <taxon>Vertebrata</taxon>
        <taxon>Euteleostomi</taxon>
        <taxon>Actinopterygii</taxon>
        <taxon>Neopterygii</taxon>
        <taxon>Teleostei</taxon>
        <taxon>Ostariophysi</taxon>
        <taxon>Siluriformes</taxon>
        <taxon>Ictaluridae</taxon>
        <taxon>Ameiurus</taxon>
    </lineage>
</organism>
<dbReference type="GO" id="GO:0097192">
    <property type="term" value="P:extrinsic apoptotic signaling pathway in absence of ligand"/>
    <property type="evidence" value="ECO:0007669"/>
    <property type="project" value="TreeGrafter"/>
</dbReference>
<dbReference type="SUPFAM" id="SSF56854">
    <property type="entry name" value="Bcl-2 inhibitors of programmed cell death"/>
    <property type="match status" value="1"/>
</dbReference>
<comment type="caution">
    <text evidence="9">The sequence shown here is derived from an EMBL/GenBank/DDBJ whole genome shotgun (WGS) entry which is preliminary data.</text>
</comment>
<dbReference type="PROSITE" id="PS50062">
    <property type="entry name" value="BCL2_FAMILY"/>
    <property type="match status" value="1"/>
</dbReference>
<dbReference type="Gene3D" id="1.10.437.10">
    <property type="entry name" value="Blc2-like"/>
    <property type="match status" value="1"/>
</dbReference>
<name>A0A7J6AFS1_AMEME</name>
<keyword evidence="7" id="KW-1133">Transmembrane helix</keyword>
<protein>
    <recommendedName>
        <fullName evidence="8">Bcl-2 Bcl-2 homology region 1-3 domain-containing protein</fullName>
    </recommendedName>
</protein>
<feature type="domain" description="Bcl-2 Bcl-2 homology region 1-3" evidence="8">
    <location>
        <begin position="119"/>
        <end position="221"/>
    </location>
</feature>
<dbReference type="EMBL" id="JAAGNN010000013">
    <property type="protein sequence ID" value="KAF4081784.1"/>
    <property type="molecule type" value="Genomic_DNA"/>
</dbReference>
<evidence type="ECO:0000313" key="10">
    <source>
        <dbReference type="Proteomes" id="UP000593565"/>
    </source>
</evidence>
<dbReference type="AlphaFoldDB" id="A0A7J6AFS1"/>
<keyword evidence="4" id="KW-0963">Cytoplasm</keyword>
<dbReference type="SMART" id="SM00337">
    <property type="entry name" value="BCL"/>
    <property type="match status" value="1"/>
</dbReference>
<evidence type="ECO:0000256" key="1">
    <source>
        <dbReference type="ARBA" id="ARBA00004123"/>
    </source>
</evidence>
<dbReference type="GO" id="GO:0005634">
    <property type="term" value="C:nucleus"/>
    <property type="evidence" value="ECO:0007669"/>
    <property type="project" value="UniProtKB-SubCell"/>
</dbReference>
<dbReference type="InterPro" id="IPR002475">
    <property type="entry name" value="Bcl2-like"/>
</dbReference>
<feature type="transmembrane region" description="Helical" evidence="7">
    <location>
        <begin position="240"/>
        <end position="257"/>
    </location>
</feature>
<gene>
    <name evidence="9" type="ORF">AMELA_G00165350</name>
</gene>
<sequence length="258" mass="28737">MSMSVMKRTAPLSLLYCGVENGGGVSGVFRSRAPVQTFPQKREEELDGYTEEVDGRTVKSVINEIEVPLDSRLQFRDSGCEELMIPDLERETRALLIQLYRSHTGFHPGNNTHPALPSLQRVVGKVLCKHRITYSGMVQRLFDQANGLDSVRPVLSGVFSDGVVSWGRIASVLALGAVVCERLKQECVKEQAEECVDIVTSHISSYLSKDLQHWFIKNNGWNGFVEFFRVEDPEATVRNTLMAVAGFGIGACLLMLMR</sequence>
<dbReference type="GO" id="GO:0001836">
    <property type="term" value="P:release of cytochrome c from mitochondria"/>
    <property type="evidence" value="ECO:0007669"/>
    <property type="project" value="TreeGrafter"/>
</dbReference>
<comment type="subcellular location">
    <subcellularLocation>
        <location evidence="2">Cytoplasm</location>
    </subcellularLocation>
    <subcellularLocation>
        <location evidence="1">Nucleus</location>
    </subcellularLocation>
</comment>
<keyword evidence="7" id="KW-0812">Transmembrane</keyword>
<evidence type="ECO:0000256" key="7">
    <source>
        <dbReference type="SAM" id="Phobius"/>
    </source>
</evidence>
<dbReference type="PANTHER" id="PTHR11256:SF46">
    <property type="entry name" value="INDUCED MYELOID LEUKEMIA CELL DIFFERENTIATION PROTEIN MCL-1"/>
    <property type="match status" value="1"/>
</dbReference>
<accession>A0A7J6AFS1</accession>
<dbReference type="GO" id="GO:0051400">
    <property type="term" value="F:BH domain binding"/>
    <property type="evidence" value="ECO:0007669"/>
    <property type="project" value="TreeGrafter"/>
</dbReference>
<dbReference type="InterPro" id="IPR013281">
    <property type="entry name" value="Apop_reg_Mc1"/>
</dbReference>
<evidence type="ECO:0000256" key="5">
    <source>
        <dbReference type="ARBA" id="ARBA00022703"/>
    </source>
</evidence>